<dbReference type="Pfam" id="PF00067">
    <property type="entry name" value="p450"/>
    <property type="match status" value="1"/>
</dbReference>
<dbReference type="InterPro" id="IPR050479">
    <property type="entry name" value="CYP11_CYP27_families"/>
</dbReference>
<evidence type="ECO:0000256" key="5">
    <source>
        <dbReference type="ARBA" id="ARBA00023002"/>
    </source>
</evidence>
<organism evidence="9 10">
    <name type="scientific">Agrilus planipennis</name>
    <name type="common">Emerald ash borer</name>
    <name type="synonym">Agrilus marcopoli</name>
    <dbReference type="NCBI Taxonomy" id="224129"/>
    <lineage>
        <taxon>Eukaryota</taxon>
        <taxon>Metazoa</taxon>
        <taxon>Ecdysozoa</taxon>
        <taxon>Arthropoda</taxon>
        <taxon>Hexapoda</taxon>
        <taxon>Insecta</taxon>
        <taxon>Pterygota</taxon>
        <taxon>Neoptera</taxon>
        <taxon>Endopterygota</taxon>
        <taxon>Coleoptera</taxon>
        <taxon>Polyphaga</taxon>
        <taxon>Elateriformia</taxon>
        <taxon>Buprestoidea</taxon>
        <taxon>Buprestidae</taxon>
        <taxon>Agrilinae</taxon>
        <taxon>Agrilus</taxon>
    </lineage>
</organism>
<accession>A0A1W4WQN2</accession>
<comment type="cofactor">
    <cofactor evidence="1 8">
        <name>heme</name>
        <dbReference type="ChEBI" id="CHEBI:30413"/>
    </cofactor>
</comment>
<keyword evidence="5" id="KW-0560">Oxidoreductase</keyword>
<evidence type="ECO:0000313" key="9">
    <source>
        <dbReference type="Proteomes" id="UP000192223"/>
    </source>
</evidence>
<feature type="binding site" description="axial binding residue" evidence="8">
    <location>
        <position position="540"/>
    </location>
    <ligand>
        <name>heme</name>
        <dbReference type="ChEBI" id="CHEBI:30413"/>
    </ligand>
    <ligandPart>
        <name>Fe</name>
        <dbReference type="ChEBI" id="CHEBI:18248"/>
    </ligandPart>
</feature>
<evidence type="ECO:0000256" key="6">
    <source>
        <dbReference type="ARBA" id="ARBA00023004"/>
    </source>
</evidence>
<dbReference type="InParanoid" id="A0A1W4WQN2"/>
<keyword evidence="7" id="KW-0503">Monooxygenase</keyword>
<dbReference type="GO" id="GO:0016705">
    <property type="term" value="F:oxidoreductase activity, acting on paired donors, with incorporation or reduction of molecular oxygen"/>
    <property type="evidence" value="ECO:0007669"/>
    <property type="project" value="InterPro"/>
</dbReference>
<reference evidence="10" key="1">
    <citation type="submission" date="2025-08" db="UniProtKB">
        <authorList>
            <consortium name="RefSeq"/>
        </authorList>
    </citation>
    <scope>IDENTIFICATION</scope>
    <source>
        <tissue evidence="10">Entire body</tissue>
    </source>
</reference>
<evidence type="ECO:0000256" key="7">
    <source>
        <dbReference type="ARBA" id="ARBA00023033"/>
    </source>
</evidence>
<keyword evidence="3 8" id="KW-0349">Heme</keyword>
<keyword evidence="4 8" id="KW-0479">Metal-binding</keyword>
<name>A0A1W4WQN2_AGRPL</name>
<dbReference type="GO" id="GO:0004497">
    <property type="term" value="F:monooxygenase activity"/>
    <property type="evidence" value="ECO:0007669"/>
    <property type="project" value="UniProtKB-KW"/>
</dbReference>
<dbReference type="InterPro" id="IPR002401">
    <property type="entry name" value="Cyt_P450_E_grp-I"/>
</dbReference>
<evidence type="ECO:0000256" key="1">
    <source>
        <dbReference type="ARBA" id="ARBA00001971"/>
    </source>
</evidence>
<sequence>MYRFNSLARINLNGIFSKKTLFLRNLADVNPKTADYPLPGEKETDSHAPSSYEIVTPTSKSFATSDDVQKVVFDQSHTTAIFDVSTKEKVVQQAPLPFDDVPGPRSLYAFAKVWGLLPIVGTQLAGTMFQYVLNAREQVTWGSPTWLFHFFMNEYGPVVRLSGPLGGDVVILCRPELASAIFENEGPYPVRSCFDCIEKYRLQYRKYRQAGPFLMYGQEWEKLRSSIETSLAHSSTAQFSRLEKISEEFAQRIGRIRNKQEEVPSNFLQEINKWAVECLWTVMTNKPMGFLDPSGLSTMSEPSRLLESLIGATEGIRKCESGMHFWKLIETPAWRNLSKHCDSIDSIVNKYIRKAQATLRERKEKDPNSIVPSDVSLMEGLLIKDGMLPEDVMTVMLDMLLIGVNTTSHAVGFLMYHLARFPRAQNILYEEVKKSVSSDGSITKSAFDKMVYLKACIKESLRLKPPMPLLTRILNKDVVVNNYKIPRGTYVLIASHLAGLKEEYFDDADRFRPERWLDPSIDRSVSTLATIPYGFGPKACLARELAEIEVGLLVSKVLQKFKIHYYYGDILSTNKFISFPTRPLKFRFIDRKD</sequence>
<keyword evidence="9" id="KW-1185">Reference proteome</keyword>
<proteinExistence type="inferred from homology"/>
<comment type="similarity">
    <text evidence="2">Belongs to the cytochrome P450 family.</text>
</comment>
<evidence type="ECO:0000256" key="8">
    <source>
        <dbReference type="PIRSR" id="PIRSR602401-1"/>
    </source>
</evidence>
<dbReference type="InterPro" id="IPR036396">
    <property type="entry name" value="Cyt_P450_sf"/>
</dbReference>
<dbReference type="GO" id="GO:0005506">
    <property type="term" value="F:iron ion binding"/>
    <property type="evidence" value="ECO:0007669"/>
    <property type="project" value="InterPro"/>
</dbReference>
<dbReference type="RefSeq" id="XP_018322335.1">
    <property type="nucleotide sequence ID" value="XM_018466833.2"/>
</dbReference>
<dbReference type="Proteomes" id="UP000192223">
    <property type="component" value="Unplaced"/>
</dbReference>
<dbReference type="PANTHER" id="PTHR24279">
    <property type="entry name" value="CYTOCHROME P450"/>
    <property type="match status" value="1"/>
</dbReference>
<dbReference type="SUPFAM" id="SSF48264">
    <property type="entry name" value="Cytochrome P450"/>
    <property type="match status" value="1"/>
</dbReference>
<dbReference type="PRINTS" id="PR00385">
    <property type="entry name" value="P450"/>
</dbReference>
<dbReference type="Gene3D" id="1.10.630.10">
    <property type="entry name" value="Cytochrome P450"/>
    <property type="match status" value="1"/>
</dbReference>
<evidence type="ECO:0000256" key="3">
    <source>
        <dbReference type="ARBA" id="ARBA00022617"/>
    </source>
</evidence>
<dbReference type="PRINTS" id="PR00463">
    <property type="entry name" value="EP450I"/>
</dbReference>
<protein>
    <submittedName>
        <fullName evidence="10">Probable cytochrome P450 301a1, mitochondrial</fullName>
    </submittedName>
</protein>
<dbReference type="STRING" id="224129.A0A1W4WQN2"/>
<keyword evidence="6 8" id="KW-0408">Iron</keyword>
<dbReference type="GeneID" id="108735044"/>
<dbReference type="GO" id="GO:0020037">
    <property type="term" value="F:heme binding"/>
    <property type="evidence" value="ECO:0007669"/>
    <property type="project" value="InterPro"/>
</dbReference>
<evidence type="ECO:0000256" key="2">
    <source>
        <dbReference type="ARBA" id="ARBA00010617"/>
    </source>
</evidence>
<evidence type="ECO:0000313" key="10">
    <source>
        <dbReference type="RefSeq" id="XP_018322335.1"/>
    </source>
</evidence>
<dbReference type="AlphaFoldDB" id="A0A1W4WQN2"/>
<dbReference type="PANTHER" id="PTHR24279:SF120">
    <property type="entry name" value="CYTOCHROME P450"/>
    <property type="match status" value="1"/>
</dbReference>
<dbReference type="CDD" id="cd11054">
    <property type="entry name" value="CYP24A1-like"/>
    <property type="match status" value="1"/>
</dbReference>
<dbReference type="InterPro" id="IPR001128">
    <property type="entry name" value="Cyt_P450"/>
</dbReference>
<dbReference type="OrthoDB" id="3945418at2759"/>
<dbReference type="KEGG" id="apln:108735044"/>
<gene>
    <name evidence="10" type="primary">LOC108735044</name>
</gene>
<evidence type="ECO:0000256" key="4">
    <source>
        <dbReference type="ARBA" id="ARBA00022723"/>
    </source>
</evidence>